<evidence type="ECO:0000256" key="2">
    <source>
        <dbReference type="SAM" id="SignalP"/>
    </source>
</evidence>
<proteinExistence type="predicted"/>
<dbReference type="VEuPathDB" id="VectorBase:CSON009294"/>
<feature type="signal peptide" evidence="2">
    <location>
        <begin position="1"/>
        <end position="27"/>
    </location>
</feature>
<evidence type="ECO:0000313" key="3">
    <source>
        <dbReference type="EMBL" id="SSX23592.1"/>
    </source>
</evidence>
<accession>A0A336M033</accession>
<keyword evidence="1" id="KW-0472">Membrane</keyword>
<dbReference type="AlphaFoldDB" id="A0A336M033"/>
<name>A0A336M033_CULSO</name>
<feature type="chain" id="PRO_5016290441" evidence="2">
    <location>
        <begin position="28"/>
        <end position="110"/>
    </location>
</feature>
<keyword evidence="1" id="KW-1133">Transmembrane helix</keyword>
<feature type="transmembrane region" description="Helical" evidence="1">
    <location>
        <begin position="46"/>
        <end position="71"/>
    </location>
</feature>
<keyword evidence="1" id="KW-0812">Transmembrane</keyword>
<keyword evidence="2" id="KW-0732">Signal</keyword>
<sequence>MQILKKSAVAFTILLVILSLCTEEVDARRKILRGRRTVTRHYRRGMAIPAWAIVLLMGIGYLIIGAVLYLIMRKVVLQAPIENCARYKIQINFNAINCFSLLLEHNYMKS</sequence>
<evidence type="ECO:0000256" key="1">
    <source>
        <dbReference type="SAM" id="Phobius"/>
    </source>
</evidence>
<protein>
    <submittedName>
        <fullName evidence="3">CSON009294 protein</fullName>
    </submittedName>
</protein>
<reference evidence="3" key="1">
    <citation type="submission" date="2018-07" db="EMBL/GenBank/DDBJ databases">
        <authorList>
            <person name="Quirk P.G."/>
            <person name="Krulwich T.A."/>
        </authorList>
    </citation>
    <scope>NUCLEOTIDE SEQUENCE</scope>
</reference>
<dbReference type="EMBL" id="UFQT01000367">
    <property type="protein sequence ID" value="SSX23592.1"/>
    <property type="molecule type" value="Genomic_DNA"/>
</dbReference>
<gene>
    <name evidence="3" type="primary">CSON009294</name>
</gene>
<organism evidence="3">
    <name type="scientific">Culicoides sonorensis</name>
    <name type="common">Biting midge</name>
    <dbReference type="NCBI Taxonomy" id="179676"/>
    <lineage>
        <taxon>Eukaryota</taxon>
        <taxon>Metazoa</taxon>
        <taxon>Ecdysozoa</taxon>
        <taxon>Arthropoda</taxon>
        <taxon>Hexapoda</taxon>
        <taxon>Insecta</taxon>
        <taxon>Pterygota</taxon>
        <taxon>Neoptera</taxon>
        <taxon>Endopterygota</taxon>
        <taxon>Diptera</taxon>
        <taxon>Nematocera</taxon>
        <taxon>Chironomoidea</taxon>
        <taxon>Ceratopogonidae</taxon>
        <taxon>Ceratopogoninae</taxon>
        <taxon>Culicoides</taxon>
        <taxon>Monoculicoides</taxon>
    </lineage>
</organism>